<evidence type="ECO:0000313" key="8">
    <source>
        <dbReference type="Proteomes" id="UP000094236"/>
    </source>
</evidence>
<feature type="disulfide bond" evidence="6">
    <location>
        <begin position="5"/>
        <end position="36"/>
    </location>
</feature>
<dbReference type="AlphaFoldDB" id="A0A1E4TQW8"/>
<protein>
    <recommendedName>
        <fullName evidence="3">Cx9C motif-containing protein 4, mitochondrial</fullName>
    </recommendedName>
</protein>
<comment type="similarity">
    <text evidence="2">Belongs to the CMC4 family.</text>
</comment>
<dbReference type="GO" id="GO:0005758">
    <property type="term" value="C:mitochondrial intermembrane space"/>
    <property type="evidence" value="ECO:0007669"/>
    <property type="project" value="UniProtKB-SubCell"/>
</dbReference>
<dbReference type="Proteomes" id="UP000094236">
    <property type="component" value="Unassembled WGS sequence"/>
</dbReference>
<proteinExistence type="inferred from homology"/>
<comment type="subcellular location">
    <subcellularLocation>
        <location evidence="1">Mitochondrion intermembrane space</location>
    </subcellularLocation>
</comment>
<dbReference type="PROSITE" id="PS51808">
    <property type="entry name" value="CHCH"/>
    <property type="match status" value="1"/>
</dbReference>
<feature type="disulfide bond" evidence="6">
    <location>
        <begin position="37"/>
        <end position="53"/>
    </location>
</feature>
<accession>A0A1E4TQW8</accession>
<reference evidence="8" key="1">
    <citation type="submission" date="2016-05" db="EMBL/GenBank/DDBJ databases">
        <title>Comparative genomics of biotechnologically important yeasts.</title>
        <authorList>
            <consortium name="DOE Joint Genome Institute"/>
            <person name="Riley R."/>
            <person name="Haridas S."/>
            <person name="Wolfe K.H."/>
            <person name="Lopes M.R."/>
            <person name="Hittinger C.T."/>
            <person name="Goker M."/>
            <person name="Salamov A."/>
            <person name="Wisecaver J."/>
            <person name="Long T.M."/>
            <person name="Aerts A.L."/>
            <person name="Barry K."/>
            <person name="Choi C."/>
            <person name="Clum A."/>
            <person name="Coughlan A.Y."/>
            <person name="Deshpande S."/>
            <person name="Douglass A.P."/>
            <person name="Hanson S.J."/>
            <person name="Klenk H.-P."/>
            <person name="Labutti K."/>
            <person name="Lapidus A."/>
            <person name="Lindquist E."/>
            <person name="Lipzen A."/>
            <person name="Meier-Kolthoff J.P."/>
            <person name="Ohm R.A."/>
            <person name="Otillar R.P."/>
            <person name="Pangilinan J."/>
            <person name="Peng Y."/>
            <person name="Rokas A."/>
            <person name="Rosa C.A."/>
            <person name="Scheuner C."/>
            <person name="Sibirny A.A."/>
            <person name="Slot J.C."/>
            <person name="Stielow J.B."/>
            <person name="Sun H."/>
            <person name="Kurtzman C.P."/>
            <person name="Blackwell M."/>
            <person name="Grigoriev I.V."/>
            <person name="Jeffries T.W."/>
        </authorList>
    </citation>
    <scope>NUCLEOTIDE SEQUENCE [LARGE SCALE GENOMIC DNA]</scope>
    <source>
        <strain evidence="8">NRRL Y-2460</strain>
    </source>
</reference>
<dbReference type="EMBL" id="KV454016">
    <property type="protein sequence ID" value="ODV94171.1"/>
    <property type="molecule type" value="Genomic_DNA"/>
</dbReference>
<organism evidence="7 8">
    <name type="scientific">Pachysolen tannophilus NRRL Y-2460</name>
    <dbReference type="NCBI Taxonomy" id="669874"/>
    <lineage>
        <taxon>Eukaryota</taxon>
        <taxon>Fungi</taxon>
        <taxon>Dikarya</taxon>
        <taxon>Ascomycota</taxon>
        <taxon>Saccharomycotina</taxon>
        <taxon>Pichiomycetes</taxon>
        <taxon>Pachysolenaceae</taxon>
        <taxon>Pachysolen</taxon>
    </lineage>
</organism>
<evidence type="ECO:0000256" key="5">
    <source>
        <dbReference type="ARBA" id="ARBA00023157"/>
    </source>
</evidence>
<evidence type="ECO:0000256" key="4">
    <source>
        <dbReference type="ARBA" id="ARBA00023128"/>
    </source>
</evidence>
<dbReference type="PANTHER" id="PTHR15590">
    <property type="entry name" value="CX9C MOTIF-CONTAINING PROTEIN 4"/>
    <property type="match status" value="1"/>
</dbReference>
<dbReference type="InterPro" id="IPR027179">
    <property type="entry name" value="CMC4"/>
</dbReference>
<evidence type="ECO:0000256" key="1">
    <source>
        <dbReference type="ARBA" id="ARBA00004569"/>
    </source>
</evidence>
<dbReference type="PANTHER" id="PTHR15590:SF0">
    <property type="entry name" value="CX9C MOTIF-CONTAINING PROTEIN 4"/>
    <property type="match status" value="1"/>
</dbReference>
<dbReference type="Gene3D" id="1.10.287.1130">
    <property type="entry name" value="CytochromE C oxidase copper chaperone"/>
    <property type="match status" value="1"/>
</dbReference>
<evidence type="ECO:0000256" key="6">
    <source>
        <dbReference type="PIRSR" id="PIRSR627179-50"/>
    </source>
</evidence>
<dbReference type="SUPFAM" id="SSF47072">
    <property type="entry name" value="Cysteine alpha-hairpin motif"/>
    <property type="match status" value="1"/>
</dbReference>
<name>A0A1E4TQW8_PACTA</name>
<keyword evidence="8" id="KW-1185">Reference proteome</keyword>
<feature type="disulfide bond" evidence="6">
    <location>
        <begin position="15"/>
        <end position="26"/>
    </location>
</feature>
<evidence type="ECO:0000256" key="2">
    <source>
        <dbReference type="ARBA" id="ARBA00009858"/>
    </source>
</evidence>
<keyword evidence="5 6" id="KW-1015">Disulfide bond</keyword>
<gene>
    <name evidence="7" type="ORF">PACTADRAFT_17898</name>
</gene>
<dbReference type="STRING" id="669874.A0A1E4TQW8"/>
<sequence>MSDPCKSEACAIQDCLKQNNYNESRCTVLIDQLYACCSKFYDAHPDVTSTTCCPKLNLLNIKMKQRLQEKVDAEMIAHRSS</sequence>
<dbReference type="Pfam" id="PF08991">
    <property type="entry name" value="CMC4"/>
    <property type="match status" value="1"/>
</dbReference>
<keyword evidence="4" id="KW-0496">Mitochondrion</keyword>
<evidence type="ECO:0000313" key="7">
    <source>
        <dbReference type="EMBL" id="ODV94171.1"/>
    </source>
</evidence>
<evidence type="ECO:0000256" key="3">
    <source>
        <dbReference type="ARBA" id="ARBA00019406"/>
    </source>
</evidence>
<dbReference type="InterPro" id="IPR009069">
    <property type="entry name" value="Cys_alpha_HP_mot_SF"/>
</dbReference>
<dbReference type="OrthoDB" id="13601at2759"/>